<accession>A0A323UYX1</accession>
<feature type="signal peptide" evidence="2">
    <location>
        <begin position="1"/>
        <end position="28"/>
    </location>
</feature>
<dbReference type="RefSeq" id="WP_110523011.1">
    <property type="nucleotide sequence ID" value="NZ_QKOE01000002.1"/>
</dbReference>
<evidence type="ECO:0000256" key="2">
    <source>
        <dbReference type="SAM" id="SignalP"/>
    </source>
</evidence>
<comment type="caution">
    <text evidence="3">The sequence shown here is derived from an EMBL/GenBank/DDBJ whole genome shotgun (WGS) entry which is preliminary data.</text>
</comment>
<sequence length="621" mass="67492">MHNTARRHGLRRACLAVAIAGLGHTAQANDFRLGDELTGMWTLNASLGTNVRMQGRDAALTSFGNANHNGGKPGTGGGSTDDGDLNFDRHDITSTTLKVVGDVELRYRNYGALLRAKAWHDFTLSTKKVDHGHFDNGYVPGERLDDRHFDDAAKFSGAELLDAFIYGDWELGENARLNMRLGSQVVNWGESIFIQGVNVVNPVDVPAARRAGAQVREILLPVPLLYGNLGLPGGVSLEAFYQLKWKKTVIDGCGTFFSPADVINCGGSQFGPDAFSDREHYEGIPALGGLNVRSMRLNDEKPSDGGQYGLALHWLEPNTETDIGLYYINYHTRTPFLTLSSVPSEPSSLYGTLAPLSYRLDYSAEDIKTFGLSLSNTLGGASVMAELSYTRDLPVQINGGDLVQFGISGGTQGPLVGHRIYDPAGANIRGYDRMDKIQLQLGAINVFSQVLGAQSLLTVGEVGFSWVPDLPNPKTGVRYGRAFTFGTAWHPGYTDPALASRAGCDAANIANKVTPANCSQDGFVTPFSWGYRLFGELEYPNAVAGWTAKPRLYWSHDVKGNAADGVFLENRRTLGTGVALSRLESGRRWTVDLAYTRFIDAARWDTNRDKDFLAASISVAF</sequence>
<reference evidence="3 4" key="1">
    <citation type="submission" date="2018-06" db="EMBL/GenBank/DDBJ databases">
        <title>Azoarcus communis strain SWub3 genome.</title>
        <authorList>
            <person name="Zorraquino Salvo V."/>
            <person name="Toubiana D."/>
            <person name="Blumwald E."/>
        </authorList>
    </citation>
    <scope>NUCLEOTIDE SEQUENCE [LARGE SCALE GENOMIC DNA]</scope>
    <source>
        <strain evidence="3 4">SWub3</strain>
    </source>
</reference>
<evidence type="ECO:0000313" key="4">
    <source>
        <dbReference type="Proteomes" id="UP000248259"/>
    </source>
</evidence>
<dbReference type="AlphaFoldDB" id="A0A323UYX1"/>
<proteinExistence type="predicted"/>
<feature type="region of interest" description="Disordered" evidence="1">
    <location>
        <begin position="63"/>
        <end position="85"/>
    </location>
</feature>
<protein>
    <recommendedName>
        <fullName evidence="5">DUF1302 domain-containing protein</fullName>
    </recommendedName>
</protein>
<feature type="compositionally biased region" description="Gly residues" evidence="1">
    <location>
        <begin position="71"/>
        <end position="80"/>
    </location>
</feature>
<keyword evidence="4" id="KW-1185">Reference proteome</keyword>
<keyword evidence="2" id="KW-0732">Signal</keyword>
<evidence type="ECO:0000313" key="3">
    <source>
        <dbReference type="EMBL" id="PZA17665.1"/>
    </source>
</evidence>
<evidence type="ECO:0000256" key="1">
    <source>
        <dbReference type="SAM" id="MobiDB-lite"/>
    </source>
</evidence>
<dbReference type="InterPro" id="IPR010727">
    <property type="entry name" value="DUF1302"/>
</dbReference>
<evidence type="ECO:0008006" key="5">
    <source>
        <dbReference type="Google" id="ProtNLM"/>
    </source>
</evidence>
<feature type="chain" id="PRO_5016341030" description="DUF1302 domain-containing protein" evidence="2">
    <location>
        <begin position="29"/>
        <end position="621"/>
    </location>
</feature>
<dbReference type="Pfam" id="PF06980">
    <property type="entry name" value="DUF1302"/>
    <property type="match status" value="1"/>
</dbReference>
<gene>
    <name evidence="3" type="ORF">DNK49_03820</name>
</gene>
<dbReference type="OrthoDB" id="8522166at2"/>
<dbReference type="Proteomes" id="UP000248259">
    <property type="component" value="Unassembled WGS sequence"/>
</dbReference>
<organism evidence="3 4">
    <name type="scientific">Parazoarcus communis SWub3 = DSM 12120</name>
    <dbReference type="NCBI Taxonomy" id="1121029"/>
    <lineage>
        <taxon>Bacteria</taxon>
        <taxon>Pseudomonadati</taxon>
        <taxon>Pseudomonadota</taxon>
        <taxon>Betaproteobacteria</taxon>
        <taxon>Rhodocyclales</taxon>
        <taxon>Zoogloeaceae</taxon>
        <taxon>Parazoarcus</taxon>
    </lineage>
</organism>
<dbReference type="EMBL" id="QKOE01000002">
    <property type="protein sequence ID" value="PZA17665.1"/>
    <property type="molecule type" value="Genomic_DNA"/>
</dbReference>
<name>A0A323UYX1_9RHOO</name>